<proteinExistence type="predicted"/>
<keyword evidence="1" id="KW-0175">Coiled coil</keyword>
<sequence length="55" mass="6589">MNKNKRKVSRGVRKNNYEQRISELEEQLENAKLENLILKKLQPQSKPSQIERKPK</sequence>
<reference evidence="2 3" key="1">
    <citation type="submission" date="2015-11" db="EMBL/GenBank/DDBJ databases">
        <title>Draft genome sequences of new species of the genus Lactobacillus isolated from orchardgrass silage.</title>
        <authorList>
            <person name="Tohno M."/>
            <person name="Tanizawa Y."/>
            <person name="Arita M."/>
        </authorList>
    </citation>
    <scope>NUCLEOTIDE SEQUENCE [LARGE SCALE GENOMIC DNA]</scope>
    <source>
        <strain evidence="2 3">IWT140</strain>
    </source>
</reference>
<dbReference type="Proteomes" id="UP000198430">
    <property type="component" value="Unassembled WGS sequence"/>
</dbReference>
<dbReference type="AlphaFoldDB" id="A0A1Z5ITE6"/>
<comment type="caution">
    <text evidence="2">The sequence shown here is derived from an EMBL/GenBank/DDBJ whole genome shotgun (WGS) entry which is preliminary data.</text>
</comment>
<gene>
    <name evidence="2" type="ORF">IWT140_02363</name>
</gene>
<dbReference type="EMBL" id="BCMH01000034">
    <property type="protein sequence ID" value="GAX04701.1"/>
    <property type="molecule type" value="Genomic_DNA"/>
</dbReference>
<organism evidence="2 3">
    <name type="scientific">Secundilactobacillus pentosiphilus</name>
    <dbReference type="NCBI Taxonomy" id="1714682"/>
    <lineage>
        <taxon>Bacteria</taxon>
        <taxon>Bacillati</taxon>
        <taxon>Bacillota</taxon>
        <taxon>Bacilli</taxon>
        <taxon>Lactobacillales</taxon>
        <taxon>Lactobacillaceae</taxon>
        <taxon>Secundilactobacillus</taxon>
    </lineage>
</organism>
<keyword evidence="3" id="KW-1185">Reference proteome</keyword>
<protein>
    <submittedName>
        <fullName evidence="2">Uncharacterized protein</fullName>
    </submittedName>
</protein>
<accession>A0A1Z5ITE6</accession>
<name>A0A1Z5ITE6_9LACO</name>
<evidence type="ECO:0000313" key="3">
    <source>
        <dbReference type="Proteomes" id="UP000198430"/>
    </source>
</evidence>
<feature type="coiled-coil region" evidence="1">
    <location>
        <begin position="14"/>
        <end position="41"/>
    </location>
</feature>
<evidence type="ECO:0000256" key="1">
    <source>
        <dbReference type="SAM" id="Coils"/>
    </source>
</evidence>
<evidence type="ECO:0000313" key="2">
    <source>
        <dbReference type="EMBL" id="GAX04701.1"/>
    </source>
</evidence>